<reference evidence="3" key="1">
    <citation type="submission" date="2023-06" db="EMBL/GenBank/DDBJ databases">
        <title>Multi-omics analyses reveal the molecular pathogenesis toolkit of Lasiodiplodia hormozganensis, a cross-kingdom pathogen.</title>
        <authorList>
            <person name="Felix C."/>
            <person name="Meneses R."/>
            <person name="Goncalves M.F.M."/>
            <person name="Tilleman L."/>
            <person name="Duarte A.S."/>
            <person name="Jorrin-Novo J.V."/>
            <person name="Van De Peer Y."/>
            <person name="Deforce D."/>
            <person name="Van Nieuwerburgh F."/>
            <person name="Esteves A.C."/>
            <person name="Alves A."/>
        </authorList>
    </citation>
    <scope>NUCLEOTIDE SEQUENCE</scope>
    <source>
        <strain evidence="3">CBS 339.90</strain>
    </source>
</reference>
<dbReference type="PANTHER" id="PTHR39596:SF2">
    <property type="entry name" value="HET DOMAIN PROTEIN (AFU_ORTHOLOGUE AFUA_1G17550)-RELATED"/>
    <property type="match status" value="1"/>
</dbReference>
<protein>
    <recommendedName>
        <fullName evidence="2">Heterokaryon incompatibility domain-containing protein</fullName>
    </recommendedName>
</protein>
<dbReference type="InterPro" id="IPR010730">
    <property type="entry name" value="HET"/>
</dbReference>
<dbReference type="Proteomes" id="UP001175001">
    <property type="component" value="Unassembled WGS sequence"/>
</dbReference>
<gene>
    <name evidence="3" type="ORF">DIS24_g10009</name>
</gene>
<accession>A0AA39XQB8</accession>
<dbReference type="PANTHER" id="PTHR39596">
    <property type="match status" value="1"/>
</dbReference>
<proteinExistence type="predicted"/>
<comment type="caution">
    <text evidence="3">The sequence shown here is derived from an EMBL/GenBank/DDBJ whole genome shotgun (WGS) entry which is preliminary data.</text>
</comment>
<evidence type="ECO:0000313" key="4">
    <source>
        <dbReference type="Proteomes" id="UP001175001"/>
    </source>
</evidence>
<name>A0AA39XQB8_9PEZI</name>
<feature type="region of interest" description="Disordered" evidence="1">
    <location>
        <begin position="36"/>
        <end position="59"/>
    </location>
</feature>
<evidence type="ECO:0000259" key="2">
    <source>
        <dbReference type="Pfam" id="PF06985"/>
    </source>
</evidence>
<sequence length="695" mass="77845">MADHLFGTSRPPPDPLKIEYHGPVYDGGPWLDYPSRQGWRRPADSSSGGGGGTNKPSTLFIPASHKPRLECWLYFGVLHAVFGPSIQHNDFLRHENGKRYLTTALLHRYVDVALKAPSSNKQHPPLIFGACTKPAWESVENQLGSLLNNPDVRSLLRPEMAFAIRVLHATLFLLVRDTLGIKFGAVLLPQWACRDAWADERLRSEKGWCPSEIACFSNLRSVLPQAYALQLRRPRTLDGRGGGGGGGEGEDRHALCTAAKCRVNQVEAGTYETKHYPPECRCAHVVVPVEDVKAVLRKGGIPLVRIHGGEEAVLEVVAHRPGRNYVALSHVWSDGLGNAKVNSLPACQLRRLEAKAARLLWEHANVPGAWDNPVSALHVSGRHLLHAAMRLARSPGEDTLFWVDTLCVPLEEETRKMAIRGMKKVYERAHRVMVVDAELESTAVSNLPKEEVMMRILACSGWMRRLWTLQEGLAARRRLYVVFKDKIVNVPDMADKLWLKHHHGKFHALQAPVAHDAYSLWFQWFRTVTTAYSTFHKFLDKAVPMGKDNEIILKPHELVSMSWSNVSARDTSRDVDRPVVFANIVNLDPKPILDIDGNAPERMRAFYKMLSHFAQEVIFLSGERYQEDGWRWALQRCMSVDDKPYGRTLETPVKILKEGLLTVFPGFTMNLGGLVPGGDSEGFWISACLGAGRLV</sequence>
<dbReference type="EMBL" id="JAUJDW010000098">
    <property type="protein sequence ID" value="KAK0638264.1"/>
    <property type="molecule type" value="Genomic_DNA"/>
</dbReference>
<dbReference type="Pfam" id="PF06985">
    <property type="entry name" value="HET"/>
    <property type="match status" value="1"/>
</dbReference>
<organism evidence="3 4">
    <name type="scientific">Lasiodiplodia hormozganensis</name>
    <dbReference type="NCBI Taxonomy" id="869390"/>
    <lineage>
        <taxon>Eukaryota</taxon>
        <taxon>Fungi</taxon>
        <taxon>Dikarya</taxon>
        <taxon>Ascomycota</taxon>
        <taxon>Pezizomycotina</taxon>
        <taxon>Dothideomycetes</taxon>
        <taxon>Dothideomycetes incertae sedis</taxon>
        <taxon>Botryosphaeriales</taxon>
        <taxon>Botryosphaeriaceae</taxon>
        <taxon>Lasiodiplodia</taxon>
    </lineage>
</organism>
<feature type="domain" description="Heterokaryon incompatibility" evidence="2">
    <location>
        <begin position="325"/>
        <end position="442"/>
    </location>
</feature>
<keyword evidence="4" id="KW-1185">Reference proteome</keyword>
<dbReference type="AlphaFoldDB" id="A0AA39XQB8"/>
<evidence type="ECO:0000256" key="1">
    <source>
        <dbReference type="SAM" id="MobiDB-lite"/>
    </source>
</evidence>
<evidence type="ECO:0000313" key="3">
    <source>
        <dbReference type="EMBL" id="KAK0638264.1"/>
    </source>
</evidence>